<reference evidence="3" key="1">
    <citation type="submission" date="2020-01" db="EMBL/GenBank/DDBJ databases">
        <title>Sphingomonas sp. strain CSW-10.</title>
        <authorList>
            <person name="Chen W.-M."/>
        </authorList>
    </citation>
    <scope>NUCLEOTIDE SEQUENCE [LARGE SCALE GENOMIC DNA]</scope>
    <source>
        <strain evidence="3">CCP-1</strain>
    </source>
</reference>
<sequence length="79" mass="8040">MRHRPALSLARPALCAVALAALAGCTEPGFLRQAEPAPTPALLPIEELLTGDSARLDAEAAAALSARGAALRTRAQATP</sequence>
<evidence type="ECO:0000313" key="2">
    <source>
        <dbReference type="EMBL" id="NBE06384.1"/>
    </source>
</evidence>
<evidence type="ECO:0000256" key="1">
    <source>
        <dbReference type="SAM" id="SignalP"/>
    </source>
</evidence>
<keyword evidence="3" id="KW-1185">Reference proteome</keyword>
<gene>
    <name evidence="2" type="ORF">GU920_02470</name>
</gene>
<dbReference type="Proteomes" id="UP001517376">
    <property type="component" value="Unassembled WGS sequence"/>
</dbReference>
<keyword evidence="1" id="KW-0732">Signal</keyword>
<protein>
    <submittedName>
        <fullName evidence="2">Uncharacterized protein</fullName>
    </submittedName>
</protein>
<feature type="chain" id="PRO_5046363888" evidence="1">
    <location>
        <begin position="24"/>
        <end position="79"/>
    </location>
</feature>
<proteinExistence type="predicted"/>
<name>A0ABW9Y1L4_9RHOB</name>
<feature type="signal peptide" evidence="1">
    <location>
        <begin position="1"/>
        <end position="23"/>
    </location>
</feature>
<dbReference type="PROSITE" id="PS51257">
    <property type="entry name" value="PROKAR_LIPOPROTEIN"/>
    <property type="match status" value="1"/>
</dbReference>
<accession>A0ABW9Y1L4</accession>
<dbReference type="EMBL" id="JAAATW010000001">
    <property type="protein sequence ID" value="NBE06384.1"/>
    <property type="molecule type" value="Genomic_DNA"/>
</dbReference>
<organism evidence="2 3">
    <name type="scientific">Paragemmobacter ruber</name>
    <dbReference type="NCBI Taxonomy" id="1985673"/>
    <lineage>
        <taxon>Bacteria</taxon>
        <taxon>Pseudomonadati</taxon>
        <taxon>Pseudomonadota</taxon>
        <taxon>Alphaproteobacteria</taxon>
        <taxon>Rhodobacterales</taxon>
        <taxon>Paracoccaceae</taxon>
        <taxon>Paragemmobacter</taxon>
    </lineage>
</organism>
<evidence type="ECO:0000313" key="3">
    <source>
        <dbReference type="Proteomes" id="UP001517376"/>
    </source>
</evidence>
<comment type="caution">
    <text evidence="2">The sequence shown here is derived from an EMBL/GenBank/DDBJ whole genome shotgun (WGS) entry which is preliminary data.</text>
</comment>